<feature type="non-terminal residue" evidence="1">
    <location>
        <position position="1"/>
    </location>
</feature>
<keyword evidence="2" id="KW-1185">Reference proteome</keyword>
<gene>
    <name evidence="1" type="ORF">UJA718_LOCUS39301</name>
</gene>
<dbReference type="EMBL" id="CAJOBP010041461">
    <property type="protein sequence ID" value="CAF4758134.1"/>
    <property type="molecule type" value="Genomic_DNA"/>
</dbReference>
<proteinExistence type="predicted"/>
<name>A0A821LW61_9BILA</name>
<evidence type="ECO:0000313" key="2">
    <source>
        <dbReference type="Proteomes" id="UP000663873"/>
    </source>
</evidence>
<sequence>MPIANSKCLIKIIGELNYINSAKQELLTIISLCRTKTFKETIDSGWIKMIDAVRVIQHQLNISKIKGICQQQLLPVSILVHYIDKEHVGFGVDEQILDVLCRKKLVFATCTSNELEKEWSTL</sequence>
<dbReference type="AlphaFoldDB" id="A0A821LW61"/>
<accession>A0A821LW61</accession>
<organism evidence="1 2">
    <name type="scientific">Rotaria socialis</name>
    <dbReference type="NCBI Taxonomy" id="392032"/>
    <lineage>
        <taxon>Eukaryota</taxon>
        <taxon>Metazoa</taxon>
        <taxon>Spiralia</taxon>
        <taxon>Gnathifera</taxon>
        <taxon>Rotifera</taxon>
        <taxon>Eurotatoria</taxon>
        <taxon>Bdelloidea</taxon>
        <taxon>Philodinida</taxon>
        <taxon>Philodinidae</taxon>
        <taxon>Rotaria</taxon>
    </lineage>
</organism>
<protein>
    <submittedName>
        <fullName evidence="1">Uncharacterized protein</fullName>
    </submittedName>
</protein>
<evidence type="ECO:0000313" key="1">
    <source>
        <dbReference type="EMBL" id="CAF4758134.1"/>
    </source>
</evidence>
<comment type="caution">
    <text evidence="1">The sequence shown here is derived from an EMBL/GenBank/DDBJ whole genome shotgun (WGS) entry which is preliminary data.</text>
</comment>
<reference evidence="1" key="1">
    <citation type="submission" date="2021-02" db="EMBL/GenBank/DDBJ databases">
        <authorList>
            <person name="Nowell W R."/>
        </authorList>
    </citation>
    <scope>NUCLEOTIDE SEQUENCE</scope>
</reference>
<dbReference type="Proteomes" id="UP000663873">
    <property type="component" value="Unassembled WGS sequence"/>
</dbReference>